<organism evidence="8">
    <name type="scientific">Pseudomonas helleri</name>
    <dbReference type="NCBI Taxonomy" id="1608996"/>
    <lineage>
        <taxon>Bacteria</taxon>
        <taxon>Pseudomonadati</taxon>
        <taxon>Pseudomonadota</taxon>
        <taxon>Gammaproteobacteria</taxon>
        <taxon>Pseudomonadales</taxon>
        <taxon>Pseudomonadaceae</taxon>
        <taxon>Pseudomonas</taxon>
    </lineage>
</organism>
<reference evidence="11 12" key="1">
    <citation type="submission" date="2019-10" db="EMBL/GenBank/DDBJ databases">
        <title>Evaluation of single-gene subtyping targets for Pseudomonas.</title>
        <authorList>
            <person name="Reichler S.J."/>
            <person name="Orsi R.H."/>
            <person name="Wiedmann M."/>
            <person name="Martin N.H."/>
            <person name="Murphy S.I."/>
        </authorList>
    </citation>
    <scope>NUCLEOTIDE SEQUENCE</scope>
    <source>
        <strain evidence="7 13">FSL R10-0802</strain>
        <strain evidence="9 12">FSL R10-1594</strain>
        <strain evidence="10 11">FSL R10-1984</strain>
        <strain evidence="8">FSL R10-2339</strain>
    </source>
</reference>
<evidence type="ECO:0000313" key="9">
    <source>
        <dbReference type="EMBL" id="MQU17000.1"/>
    </source>
</evidence>
<dbReference type="PANTHER" id="PTHR10996">
    <property type="entry name" value="2-HYDROXYACID DEHYDROGENASE-RELATED"/>
    <property type="match status" value="1"/>
</dbReference>
<keyword evidence="2 4" id="KW-0560">Oxidoreductase</keyword>
<dbReference type="InterPro" id="IPR006139">
    <property type="entry name" value="D-isomer_2_OHA_DH_cat_dom"/>
</dbReference>
<dbReference type="Gene3D" id="3.40.50.720">
    <property type="entry name" value="NAD(P)-binding Rossmann-like Domain"/>
    <property type="match status" value="2"/>
</dbReference>
<dbReference type="EMBL" id="WIWC01000021">
    <property type="protein sequence ID" value="MQT81111.1"/>
    <property type="molecule type" value="Genomic_DNA"/>
</dbReference>
<dbReference type="OrthoDB" id="9805416at2"/>
<keyword evidence="1" id="KW-0521">NADP</keyword>
<evidence type="ECO:0000313" key="7">
    <source>
        <dbReference type="EMBL" id="MQT25749.1"/>
    </source>
</evidence>
<dbReference type="EMBL" id="WIVW01000010">
    <property type="protein sequence ID" value="MQU26936.1"/>
    <property type="molecule type" value="Genomic_DNA"/>
</dbReference>
<dbReference type="SUPFAM" id="SSF52283">
    <property type="entry name" value="Formate/glycerate dehydrogenase catalytic domain-like"/>
    <property type="match status" value="1"/>
</dbReference>
<evidence type="ECO:0000256" key="4">
    <source>
        <dbReference type="RuleBase" id="RU003719"/>
    </source>
</evidence>
<evidence type="ECO:0000259" key="6">
    <source>
        <dbReference type="Pfam" id="PF02826"/>
    </source>
</evidence>
<evidence type="ECO:0000256" key="3">
    <source>
        <dbReference type="ARBA" id="ARBA00023027"/>
    </source>
</evidence>
<feature type="domain" description="D-isomer specific 2-hydroxyacid dehydrogenase NAD-binding" evidence="6">
    <location>
        <begin position="106"/>
        <end position="278"/>
    </location>
</feature>
<accession>A0A6A7YVQ2</accession>
<evidence type="ECO:0000313" key="13">
    <source>
        <dbReference type="Proteomes" id="UP000713985"/>
    </source>
</evidence>
<gene>
    <name evidence="9" type="ORF">GHN41_11180</name>
    <name evidence="8" type="ORF">GHN86_13705</name>
    <name evidence="7" type="ORF">GHN94_07880</name>
    <name evidence="10" type="ORF">GHO29_10600</name>
</gene>
<dbReference type="PANTHER" id="PTHR10996:SF178">
    <property type="entry name" value="2-HYDROXYACID DEHYDROGENASE YGL185C-RELATED"/>
    <property type="match status" value="1"/>
</dbReference>
<dbReference type="Proteomes" id="UP000713985">
    <property type="component" value="Unassembled WGS sequence"/>
</dbReference>
<dbReference type="RefSeq" id="WP_153378848.1">
    <property type="nucleotide sequence ID" value="NZ_JBITTT010000001.1"/>
</dbReference>
<dbReference type="Proteomes" id="UP000443000">
    <property type="component" value="Unassembled WGS sequence"/>
</dbReference>
<dbReference type="GO" id="GO:0016618">
    <property type="term" value="F:hydroxypyruvate reductase [NAD(P)H] activity"/>
    <property type="evidence" value="ECO:0007669"/>
    <property type="project" value="TreeGrafter"/>
</dbReference>
<dbReference type="Proteomes" id="UP000437970">
    <property type="component" value="Unassembled WGS sequence"/>
</dbReference>
<feature type="domain" description="D-isomer specific 2-hydroxyacid dehydrogenase catalytic" evidence="5">
    <location>
        <begin position="10"/>
        <end position="310"/>
    </location>
</feature>
<dbReference type="FunFam" id="3.40.50.720:FF:000213">
    <property type="entry name" value="Putative 2-hydroxyacid dehydrogenase"/>
    <property type="match status" value="1"/>
</dbReference>
<evidence type="ECO:0000313" key="11">
    <source>
        <dbReference type="Proteomes" id="UP000437970"/>
    </source>
</evidence>
<dbReference type="EMBL" id="WIVT01000011">
    <property type="protein sequence ID" value="MQU17000.1"/>
    <property type="molecule type" value="Genomic_DNA"/>
</dbReference>
<evidence type="ECO:0000259" key="5">
    <source>
        <dbReference type="Pfam" id="PF00389"/>
    </source>
</evidence>
<keyword evidence="13" id="KW-1185">Reference proteome</keyword>
<keyword evidence="3" id="KW-0520">NAD</keyword>
<dbReference type="GO" id="GO:0030267">
    <property type="term" value="F:glyoxylate reductase (NADPH) activity"/>
    <property type="evidence" value="ECO:0007669"/>
    <property type="project" value="TreeGrafter"/>
</dbReference>
<dbReference type="EMBL" id="WIWP01000009">
    <property type="protein sequence ID" value="MQT25749.1"/>
    <property type="molecule type" value="Genomic_DNA"/>
</dbReference>
<evidence type="ECO:0000313" key="10">
    <source>
        <dbReference type="EMBL" id="MQU26936.1"/>
    </source>
</evidence>
<proteinExistence type="inferred from homology"/>
<evidence type="ECO:0000256" key="1">
    <source>
        <dbReference type="ARBA" id="ARBA00022857"/>
    </source>
</evidence>
<evidence type="ECO:0000313" key="12">
    <source>
        <dbReference type="Proteomes" id="UP000443000"/>
    </source>
</evidence>
<dbReference type="SUPFAM" id="SSF51735">
    <property type="entry name" value="NAD(P)-binding Rossmann-fold domains"/>
    <property type="match status" value="1"/>
</dbReference>
<dbReference type="Pfam" id="PF00389">
    <property type="entry name" value="2-Hacid_dh"/>
    <property type="match status" value="1"/>
</dbReference>
<dbReference type="GO" id="GO:0051287">
    <property type="term" value="F:NAD binding"/>
    <property type="evidence" value="ECO:0007669"/>
    <property type="project" value="InterPro"/>
</dbReference>
<evidence type="ECO:0000256" key="2">
    <source>
        <dbReference type="ARBA" id="ARBA00023002"/>
    </source>
</evidence>
<comment type="caution">
    <text evidence="8">The sequence shown here is derived from an EMBL/GenBank/DDBJ whole genome shotgun (WGS) entry which is preliminary data.</text>
</comment>
<comment type="similarity">
    <text evidence="4">Belongs to the D-isomer specific 2-hydroxyacid dehydrogenase family.</text>
</comment>
<dbReference type="Pfam" id="PF02826">
    <property type="entry name" value="2-Hacid_dh_C"/>
    <property type="match status" value="1"/>
</dbReference>
<name>A0A6A7YVQ2_9PSED</name>
<dbReference type="AlphaFoldDB" id="A0A6A7YVQ2"/>
<sequence>MKPTLLLLSVFPHRLMERLHEHFECYVHSQLDEKQVLSLAPLVRGIVATGESTVTREQITRLPALEIISVLGVGYEGIDLEAARDHNICVTHTPGLSTEDIADFAMALLLCAARQVISADQFVRRGEWRGGRHPMTARVSGGRMGILGLGRIGRAVASRAQAFGMSIAYTGRAPKADVPYRWCNDVHALAASVDYLVVCASASSGTHGMVNASVLAALGQSGVLINIARGSIVDEDALVEALRDGKIFAAGLDVFCDEPHVSKALLALPNAVLTPHMASSTEATVQAMLDLTFENLATHFAGEPVSTQVNLPKRPRT</sequence>
<dbReference type="InterPro" id="IPR006140">
    <property type="entry name" value="D-isomer_DH_NAD-bd"/>
</dbReference>
<dbReference type="GO" id="GO:0005829">
    <property type="term" value="C:cytosol"/>
    <property type="evidence" value="ECO:0007669"/>
    <property type="project" value="TreeGrafter"/>
</dbReference>
<dbReference type="InterPro" id="IPR036291">
    <property type="entry name" value="NAD(P)-bd_dom_sf"/>
</dbReference>
<evidence type="ECO:0000313" key="8">
    <source>
        <dbReference type="EMBL" id="MQT81111.1"/>
    </source>
</evidence>
<dbReference type="InterPro" id="IPR050223">
    <property type="entry name" value="D-isomer_2-hydroxyacid_DH"/>
</dbReference>
<protein>
    <submittedName>
        <fullName evidence="8">2-hydroxyacid dehydrogenase</fullName>
    </submittedName>
</protein>
<dbReference type="CDD" id="cd12156">
    <property type="entry name" value="HPPR"/>
    <property type="match status" value="1"/>
</dbReference>